<keyword evidence="2" id="KW-0812">Transmembrane</keyword>
<dbReference type="Proteomes" id="UP001596086">
    <property type="component" value="Unassembled WGS sequence"/>
</dbReference>
<evidence type="ECO:0000256" key="1">
    <source>
        <dbReference type="SAM" id="MobiDB-lite"/>
    </source>
</evidence>
<keyword evidence="2" id="KW-0472">Membrane</keyword>
<gene>
    <name evidence="4" type="ORF">ACFPO9_20025</name>
</gene>
<proteinExistence type="predicted"/>
<evidence type="ECO:0000313" key="5">
    <source>
        <dbReference type="Proteomes" id="UP001596086"/>
    </source>
</evidence>
<protein>
    <submittedName>
        <fullName evidence="4">YhdP family protein</fullName>
    </submittedName>
</protein>
<accession>A0ABW0S1G8</accession>
<evidence type="ECO:0000313" key="4">
    <source>
        <dbReference type="EMBL" id="MFC5550811.1"/>
    </source>
</evidence>
<dbReference type="EMBL" id="JBHSMZ010000016">
    <property type="protein sequence ID" value="MFC5550811.1"/>
    <property type="molecule type" value="Genomic_DNA"/>
</dbReference>
<feature type="domain" description="YhdP central" evidence="3">
    <location>
        <begin position="69"/>
        <end position="1404"/>
    </location>
</feature>
<evidence type="ECO:0000256" key="2">
    <source>
        <dbReference type="SAM" id="Phobius"/>
    </source>
</evidence>
<evidence type="ECO:0000259" key="3">
    <source>
        <dbReference type="Pfam" id="PF13116"/>
    </source>
</evidence>
<comment type="caution">
    <text evidence="4">The sequence shown here is derived from an EMBL/GenBank/DDBJ whole genome shotgun (WGS) entry which is preliminary data.</text>
</comment>
<dbReference type="Pfam" id="PF13116">
    <property type="entry name" value="YhdP"/>
    <property type="match status" value="1"/>
</dbReference>
<organism evidence="4 5">
    <name type="scientific">Massilia aerilata</name>
    <dbReference type="NCBI Taxonomy" id="453817"/>
    <lineage>
        <taxon>Bacteria</taxon>
        <taxon>Pseudomonadati</taxon>
        <taxon>Pseudomonadota</taxon>
        <taxon>Betaproteobacteria</taxon>
        <taxon>Burkholderiales</taxon>
        <taxon>Oxalobacteraceae</taxon>
        <taxon>Telluria group</taxon>
        <taxon>Massilia</taxon>
    </lineage>
</organism>
<keyword evidence="5" id="KW-1185">Reference proteome</keyword>
<feature type="compositionally biased region" description="Basic and acidic residues" evidence="1">
    <location>
        <begin position="11"/>
        <end position="20"/>
    </location>
</feature>
<name>A0ABW0S1G8_9BURK</name>
<feature type="region of interest" description="Disordered" evidence="1">
    <location>
        <begin position="1"/>
        <end position="20"/>
    </location>
</feature>
<dbReference type="PANTHER" id="PTHR38690">
    <property type="entry name" value="PROTEASE-RELATED"/>
    <property type="match status" value="1"/>
</dbReference>
<dbReference type="RefSeq" id="WP_379773967.1">
    <property type="nucleotide sequence ID" value="NZ_JBHSMZ010000016.1"/>
</dbReference>
<dbReference type="InterPro" id="IPR011836">
    <property type="entry name" value="YhdP"/>
</dbReference>
<sequence length="1430" mass="153067">MSTLMHNPEQQAERGDEDRHAAEARIEDLPAPAGDAPGGLPMAERWHRLQAAYRYANLASHHVLGFTVKAVLLAYFTFMLLFLALRWAVLPNIDMYKPDIERAASRALGNQVTIARVYASWRGLHPNLYLGDVSVRDRQGRQLLLLPSVSATLSWWSAVAAEPRFDSLEVNRPELDMRRTPDGVLWVAGVRIDPDRKEAGSGGGADWLLRQREIVIREGRLSWTDELRAAPVLALSDVTMVLQSRWTGHRFALRATPPSGVSDPLDVRARFSHPAFGARASDPSRWKGELYADLRNTDLASWKQWIAYPFKVEAGRGSVRAWLGFDQARLASFTADLGLAGVSARLAPDAPPLALARVAGRLSAREEIKPGAGEGKPTFGALGHSIALENFSVVTRDGVVLPPATLTETWRPAARGKPERFEIHADRLDLGAVATLAAQMPLAPRHRELLGELAPHGRLLDADVEWEGQFPKLAAWRVRGQVEGLGIAPLAARAAQPAEGETPAQPARAALPGVRNLSGNIDASDRGGSLNIASERLALALPAWFADPEMAFDQLGLRARWSYPQDAQLLVEVDGFDFSQGSLKGTLSGRHLLPLGQGKGAGNADFTGTVDGFDIAGIKRWLPLATHDNLRDWLTGALQGGTLRDARVRLRGDLSHFPFHGDTPAERARGEFRVSGRIDNGKLEYAPAHRSPDGKPLWPLLDNINGNIVFDRARMEIHADSARTLGLSLNNVRAVIPELGAHESMLDIDGSAAGQLQDFLRYVATSPVLEWIGHFTEDTKGTGAARLGLKLHLPLANMHEAKVQGALQLQSNDVTLFPELPPIQAALGKVEFSEHGVNLNGIGASFLGGPLQLSGGTQRDGAIVIRMAGAATAEGMRATNSLPALQRLAGKLSGGARFGGSVTVKDHQTQIVLDSNLAGLGVELPAPLNKPAAESLPLHFVLNGQPTGENGVAHDEIRIGLGSTIAARYVRERQPHGPWIVKRGGIGVNLPAPEPDSGMMINVNMKTVNVDRWLAAANEIAGPSGASNAAAAASAAEAGQGGGMAQYVVPDLIGARAGELTIGERTLHEVVLGVSHQPGVWQASVDSRQITGYVTWNEASSGQGMGKVTARLASLDIPESSAAEVKDLLEAGKDPGAGIPGLDIVAERFELFDKQFGRLELVASNAQALAGREWRIDRLAITNPDGQLKANGRWLTRDGKSNTALNFNLDISDAGRLLDRLGFPGTLRRGKGSLAGDISWSGLPYSLDIPSLSGQVQMNVEDGQFLKKDPGAAKLLGVLSLQMLPRMLKLDFHDVFSEGLAFDGITANAMISRGVVHTDNLKMHGVAATVLMDGTADIANESTNLHVVVIPEFNLGTGPLVYALAVNPVIGLGSYLAQLFLRAPVMKALTYHMQVTGPWKSPNVIKLDSQAANAAATATAAEAAAKKKGQ</sequence>
<dbReference type="NCBIfam" id="TIGR02099">
    <property type="entry name" value="YhdP family protein"/>
    <property type="match status" value="1"/>
</dbReference>
<keyword evidence="2" id="KW-1133">Transmembrane helix</keyword>
<feature type="transmembrane region" description="Helical" evidence="2">
    <location>
        <begin position="70"/>
        <end position="89"/>
    </location>
</feature>
<reference evidence="5" key="1">
    <citation type="journal article" date="2019" name="Int. J. Syst. Evol. Microbiol.">
        <title>The Global Catalogue of Microorganisms (GCM) 10K type strain sequencing project: providing services to taxonomists for standard genome sequencing and annotation.</title>
        <authorList>
            <consortium name="The Broad Institute Genomics Platform"/>
            <consortium name="The Broad Institute Genome Sequencing Center for Infectious Disease"/>
            <person name="Wu L."/>
            <person name="Ma J."/>
        </authorList>
    </citation>
    <scope>NUCLEOTIDE SEQUENCE [LARGE SCALE GENOMIC DNA]</scope>
    <source>
        <strain evidence="5">CGMCC 4.5798</strain>
    </source>
</reference>
<dbReference type="PANTHER" id="PTHR38690:SF1">
    <property type="entry name" value="PROTEASE"/>
    <property type="match status" value="1"/>
</dbReference>
<feature type="compositionally biased region" description="Polar residues" evidence="1">
    <location>
        <begin position="1"/>
        <end position="10"/>
    </location>
</feature>
<dbReference type="InterPro" id="IPR025263">
    <property type="entry name" value="YhdP_central"/>
</dbReference>